<evidence type="ECO:0000313" key="2">
    <source>
        <dbReference type="EMBL" id="PTQ51370.1"/>
    </source>
</evidence>
<keyword evidence="2" id="KW-0547">Nucleotide-binding</keyword>
<dbReference type="EMBL" id="PEBV01000045">
    <property type="protein sequence ID" value="PTQ51370.1"/>
    <property type="molecule type" value="Genomic_DNA"/>
</dbReference>
<dbReference type="GO" id="GO:0004386">
    <property type="term" value="F:helicase activity"/>
    <property type="evidence" value="ECO:0007669"/>
    <property type="project" value="UniProtKB-KW"/>
</dbReference>
<comment type="caution">
    <text evidence="2">The sequence shown here is derived from an EMBL/GenBank/DDBJ whole genome shotgun (WGS) entry which is preliminary data.</text>
</comment>
<keyword evidence="2" id="KW-0067">ATP-binding</keyword>
<reference evidence="2 3" key="1">
    <citation type="submission" date="2017-08" db="EMBL/GenBank/DDBJ databases">
        <title>Burning lignite coal seam in the remote Altai Mountains harbors a hydrogen-driven thermophilic microbial community.</title>
        <authorList>
            <person name="Kadnikov V.V."/>
            <person name="Mardanov A.V."/>
            <person name="Ivasenko D."/>
            <person name="Beletsky A.V."/>
            <person name="Karnachuk O.V."/>
            <person name="Ravin N.V."/>
        </authorList>
    </citation>
    <scope>NUCLEOTIDE SEQUENCE [LARGE SCALE GENOMIC DNA]</scope>
    <source>
        <strain evidence="2">AL33</strain>
    </source>
</reference>
<proteinExistence type="predicted"/>
<dbReference type="Pfam" id="PF18135">
    <property type="entry name" value="Type_ISP_C"/>
    <property type="match status" value="1"/>
</dbReference>
<feature type="domain" description="Type ISP restriction-modification enzyme LLaBIII C-terminal specificity" evidence="1">
    <location>
        <begin position="2"/>
        <end position="110"/>
    </location>
</feature>
<organism evidence="2 3">
    <name type="scientific">Hydrogenibacillus schlegelii</name>
    <name type="common">Bacillus schlegelii</name>
    <dbReference type="NCBI Taxonomy" id="1484"/>
    <lineage>
        <taxon>Bacteria</taxon>
        <taxon>Bacillati</taxon>
        <taxon>Bacillota</taxon>
        <taxon>Bacilli</taxon>
        <taxon>Bacillales</taxon>
        <taxon>Bacillales Family X. Incertae Sedis</taxon>
        <taxon>Hydrogenibacillus</taxon>
    </lineage>
</organism>
<sequence length="136" mass="15698">MHRQYETIEPHSDVLIEITGDPDDPETYKIQKMRFAGKLAKEDRTTVIYNERVTVAGSPPRAYEYTVAGRSPIEWVVERYQITAYEKSGIVNDPNEWPKEQNNPRYIVDLIPRLVRVGLETLDVVEALPKLKIAEN</sequence>
<dbReference type="Proteomes" id="UP000244180">
    <property type="component" value="Unassembled WGS sequence"/>
</dbReference>
<dbReference type="InterPro" id="IPR041635">
    <property type="entry name" value="Type_ISP_LLaBIII_C"/>
</dbReference>
<keyword evidence="2" id="KW-0378">Hydrolase</keyword>
<protein>
    <submittedName>
        <fullName evidence="2">Putative helicase</fullName>
    </submittedName>
</protein>
<name>A0A2T5G5B0_HYDSH</name>
<keyword evidence="2" id="KW-0347">Helicase</keyword>
<accession>A0A2T5G5B0</accession>
<evidence type="ECO:0000259" key="1">
    <source>
        <dbReference type="Pfam" id="PF18135"/>
    </source>
</evidence>
<evidence type="ECO:0000313" key="3">
    <source>
        <dbReference type="Proteomes" id="UP000244180"/>
    </source>
</evidence>
<dbReference type="AlphaFoldDB" id="A0A2T5G5B0"/>
<gene>
    <name evidence="2" type="ORF">HSCHL_1341</name>
</gene>